<dbReference type="AlphaFoldDB" id="A0A0R2KSP1"/>
<comment type="subcellular location">
    <subcellularLocation>
        <location evidence="1">Secreted</location>
    </subcellularLocation>
</comment>
<sequence length="294" mass="33842">MHKLKRIVVAITFSLVLGAMILIVGKNDLYRQSANDPKFEINTAQLKKDNGVAILSYHRIIDDSFALKTVKLLTNNNQLHDYNVTTSNFEKQIRDLKKARVKFIDLKTAEKLARNPKKIKGKYVSITFDDMAESAYKNAYPILRQNKIPFASFIITSRPGKYVTDSKMASWSHLREMQKSGLVTLSLHTHDMHFLENNIAAGKIQSYNKNFRKDYIKSYNQITEHLKVEPQYFAAPYGNINKQNASYLENHTPVKGYFNLSQEIIGNSDQQGYEISRILVNENNWKSLKSWITA</sequence>
<dbReference type="EMBL" id="JQBX01000032">
    <property type="protein sequence ID" value="KRN92595.1"/>
    <property type="molecule type" value="Genomic_DNA"/>
</dbReference>
<gene>
    <name evidence="5" type="ORF">IV81_GL001150</name>
</gene>
<evidence type="ECO:0000259" key="4">
    <source>
        <dbReference type="PROSITE" id="PS51677"/>
    </source>
</evidence>
<comment type="caution">
    <text evidence="5">The sequence shown here is derived from an EMBL/GenBank/DDBJ whole genome shotgun (WGS) entry which is preliminary data.</text>
</comment>
<dbReference type="GO" id="GO:0045493">
    <property type="term" value="P:xylan catabolic process"/>
    <property type="evidence" value="ECO:0007669"/>
    <property type="project" value="UniProtKB-KW"/>
</dbReference>
<evidence type="ECO:0000256" key="2">
    <source>
        <dbReference type="ARBA" id="ARBA00022729"/>
    </source>
</evidence>
<keyword evidence="5" id="KW-0119">Carbohydrate metabolism</keyword>
<feature type="transmembrane region" description="Helical" evidence="3">
    <location>
        <begin position="7"/>
        <end position="25"/>
    </location>
</feature>
<dbReference type="PANTHER" id="PTHR34216:SF3">
    <property type="entry name" value="POLY-BETA-1,6-N-ACETYL-D-GLUCOSAMINE N-DEACETYLASE"/>
    <property type="match status" value="1"/>
</dbReference>
<keyword evidence="6" id="KW-1185">Reference proteome</keyword>
<keyword evidence="3" id="KW-1133">Transmembrane helix</keyword>
<evidence type="ECO:0000313" key="5">
    <source>
        <dbReference type="EMBL" id="KRN92595.1"/>
    </source>
</evidence>
<dbReference type="GO" id="GO:0016798">
    <property type="term" value="F:hydrolase activity, acting on glycosyl bonds"/>
    <property type="evidence" value="ECO:0007669"/>
    <property type="project" value="UniProtKB-KW"/>
</dbReference>
<keyword evidence="5" id="KW-0624">Polysaccharide degradation</keyword>
<keyword evidence="5" id="KW-0858">Xylan degradation</keyword>
<dbReference type="PATRIC" id="fig|331679.3.peg.1167"/>
<dbReference type="InterPro" id="IPR011330">
    <property type="entry name" value="Glyco_hydro/deAcase_b/a-brl"/>
</dbReference>
<protein>
    <submittedName>
        <fullName evidence="5">Xylanase chitin deacetylase</fullName>
    </submittedName>
</protein>
<dbReference type="GO" id="GO:0016810">
    <property type="term" value="F:hydrolase activity, acting on carbon-nitrogen (but not peptide) bonds"/>
    <property type="evidence" value="ECO:0007669"/>
    <property type="project" value="InterPro"/>
</dbReference>
<dbReference type="GO" id="GO:0005576">
    <property type="term" value="C:extracellular region"/>
    <property type="evidence" value="ECO:0007669"/>
    <property type="project" value="UniProtKB-SubCell"/>
</dbReference>
<evidence type="ECO:0000313" key="6">
    <source>
        <dbReference type="Proteomes" id="UP000051859"/>
    </source>
</evidence>
<feature type="domain" description="NodB homology" evidence="4">
    <location>
        <begin position="122"/>
        <end position="294"/>
    </location>
</feature>
<evidence type="ECO:0000256" key="3">
    <source>
        <dbReference type="SAM" id="Phobius"/>
    </source>
</evidence>
<dbReference type="Pfam" id="PF01522">
    <property type="entry name" value="Polysacc_deac_1"/>
    <property type="match status" value="1"/>
</dbReference>
<name>A0A0R2KSP1_9LACO</name>
<dbReference type="Proteomes" id="UP000051859">
    <property type="component" value="Unassembled WGS sequence"/>
</dbReference>
<proteinExistence type="predicted"/>
<dbReference type="PANTHER" id="PTHR34216">
    <property type="match status" value="1"/>
</dbReference>
<dbReference type="STRING" id="331679.IV81_GL001150"/>
<dbReference type="InterPro" id="IPR002509">
    <property type="entry name" value="NODB_dom"/>
</dbReference>
<accession>A0A0R2KSP1</accession>
<dbReference type="SUPFAM" id="SSF88713">
    <property type="entry name" value="Glycoside hydrolase/deacetylase"/>
    <property type="match status" value="1"/>
</dbReference>
<keyword evidence="5" id="KW-0326">Glycosidase</keyword>
<organism evidence="5 6">
    <name type="scientific">Pediococcus stilesii</name>
    <dbReference type="NCBI Taxonomy" id="331679"/>
    <lineage>
        <taxon>Bacteria</taxon>
        <taxon>Bacillati</taxon>
        <taxon>Bacillota</taxon>
        <taxon>Bacilli</taxon>
        <taxon>Lactobacillales</taxon>
        <taxon>Lactobacillaceae</taxon>
        <taxon>Pediococcus</taxon>
    </lineage>
</organism>
<keyword evidence="3" id="KW-0812">Transmembrane</keyword>
<dbReference type="Gene3D" id="3.20.20.370">
    <property type="entry name" value="Glycoside hydrolase/deacetylase"/>
    <property type="match status" value="1"/>
</dbReference>
<dbReference type="InterPro" id="IPR051398">
    <property type="entry name" value="Polysacch_Deacetylase"/>
</dbReference>
<keyword evidence="5" id="KW-0378">Hydrolase</keyword>
<reference evidence="5 6" key="1">
    <citation type="journal article" date="2015" name="Genome Announc.">
        <title>Expanding the biotechnology potential of lactobacilli through comparative genomics of 213 strains and associated genera.</title>
        <authorList>
            <person name="Sun Z."/>
            <person name="Harris H.M."/>
            <person name="McCann A."/>
            <person name="Guo C."/>
            <person name="Argimon S."/>
            <person name="Zhang W."/>
            <person name="Yang X."/>
            <person name="Jeffery I.B."/>
            <person name="Cooney J.C."/>
            <person name="Kagawa T.F."/>
            <person name="Liu W."/>
            <person name="Song Y."/>
            <person name="Salvetti E."/>
            <person name="Wrobel A."/>
            <person name="Rasinkangas P."/>
            <person name="Parkhill J."/>
            <person name="Rea M.C."/>
            <person name="O'Sullivan O."/>
            <person name="Ritari J."/>
            <person name="Douillard F.P."/>
            <person name="Paul Ross R."/>
            <person name="Yang R."/>
            <person name="Briner A.E."/>
            <person name="Felis G.E."/>
            <person name="de Vos W.M."/>
            <person name="Barrangou R."/>
            <person name="Klaenhammer T.R."/>
            <person name="Caufield P.W."/>
            <person name="Cui Y."/>
            <person name="Zhang H."/>
            <person name="O'Toole P.W."/>
        </authorList>
    </citation>
    <scope>NUCLEOTIDE SEQUENCE [LARGE SCALE GENOMIC DNA]</scope>
    <source>
        <strain evidence="5 6">DSM 18001</strain>
    </source>
</reference>
<keyword evidence="2" id="KW-0732">Signal</keyword>
<dbReference type="PROSITE" id="PS51677">
    <property type="entry name" value="NODB"/>
    <property type="match status" value="1"/>
</dbReference>
<keyword evidence="3" id="KW-0472">Membrane</keyword>
<evidence type="ECO:0000256" key="1">
    <source>
        <dbReference type="ARBA" id="ARBA00004613"/>
    </source>
</evidence>
<dbReference type="RefSeq" id="WP_057804361.1">
    <property type="nucleotide sequence ID" value="NZ_JQBX01000032.1"/>
</dbReference>